<keyword evidence="3" id="KW-1185">Reference proteome</keyword>
<name>A0A930YKU2_9ACTN</name>
<dbReference type="RefSeq" id="WP_194694526.1">
    <property type="nucleotide sequence ID" value="NZ_JADKPO010000001.1"/>
</dbReference>
<dbReference type="AlphaFoldDB" id="A0A930YKU2"/>
<organism evidence="2 3">
    <name type="scientific">Nocardioides agariphilus</name>
    <dbReference type="NCBI Taxonomy" id="433664"/>
    <lineage>
        <taxon>Bacteria</taxon>
        <taxon>Bacillati</taxon>
        <taxon>Actinomycetota</taxon>
        <taxon>Actinomycetes</taxon>
        <taxon>Propionibacteriales</taxon>
        <taxon>Nocardioidaceae</taxon>
        <taxon>Nocardioides</taxon>
    </lineage>
</organism>
<dbReference type="Proteomes" id="UP000660668">
    <property type="component" value="Unassembled WGS sequence"/>
</dbReference>
<proteinExistence type="predicted"/>
<reference evidence="2" key="1">
    <citation type="submission" date="2020-11" db="EMBL/GenBank/DDBJ databases">
        <title>Nocardioides cynanchi sp. nov., isolated from soil of rhizosphere of Cynanchum wilfordii.</title>
        <authorList>
            <person name="Lee J.-S."/>
            <person name="Suh M.K."/>
            <person name="Kim J.-S."/>
        </authorList>
    </citation>
    <scope>NUCLEOTIDE SEQUENCE</scope>
    <source>
        <strain evidence="2">KCTC 19276</strain>
    </source>
</reference>
<evidence type="ECO:0000256" key="1">
    <source>
        <dbReference type="SAM" id="MobiDB-lite"/>
    </source>
</evidence>
<gene>
    <name evidence="2" type="ORF">ISU10_01275</name>
</gene>
<accession>A0A930YKU2</accession>
<evidence type="ECO:0000313" key="2">
    <source>
        <dbReference type="EMBL" id="MBF4766394.1"/>
    </source>
</evidence>
<feature type="region of interest" description="Disordered" evidence="1">
    <location>
        <begin position="1"/>
        <end position="35"/>
    </location>
</feature>
<sequence>MADPSTADSTATQSTTSAGPSESTTAAEPETPDWPACGDVWVADTRLKAAYKGCLDGTGAVKADNLSCESGQRIVRYTDRFYAVAGGKIYQTMGPLEKDKGYIEMVTTCRG</sequence>
<dbReference type="EMBL" id="JADKPO010000001">
    <property type="protein sequence ID" value="MBF4766394.1"/>
    <property type="molecule type" value="Genomic_DNA"/>
</dbReference>
<feature type="compositionally biased region" description="Low complexity" evidence="1">
    <location>
        <begin position="1"/>
        <end position="21"/>
    </location>
</feature>
<evidence type="ECO:0000313" key="3">
    <source>
        <dbReference type="Proteomes" id="UP000660668"/>
    </source>
</evidence>
<comment type="caution">
    <text evidence="2">The sequence shown here is derived from an EMBL/GenBank/DDBJ whole genome shotgun (WGS) entry which is preliminary data.</text>
</comment>
<protein>
    <submittedName>
        <fullName evidence="2">Uncharacterized protein</fullName>
    </submittedName>
</protein>